<keyword evidence="2" id="KW-0808">Transferase</keyword>
<name>A0ABW4ZY80_9BACL</name>
<evidence type="ECO:0000313" key="2">
    <source>
        <dbReference type="EMBL" id="MFD2170703.1"/>
    </source>
</evidence>
<feature type="domain" description="MobA-like NTP transferase" evidence="1">
    <location>
        <begin position="53"/>
        <end position="149"/>
    </location>
</feature>
<protein>
    <submittedName>
        <fullName evidence="2">Molybdenum cofactor guanylyltransferase</fullName>
    </submittedName>
</protein>
<evidence type="ECO:0000313" key="3">
    <source>
        <dbReference type="Proteomes" id="UP001597343"/>
    </source>
</evidence>
<dbReference type="GO" id="GO:0016779">
    <property type="term" value="F:nucleotidyltransferase activity"/>
    <property type="evidence" value="ECO:0007669"/>
    <property type="project" value="UniProtKB-KW"/>
</dbReference>
<evidence type="ECO:0000259" key="1">
    <source>
        <dbReference type="Pfam" id="PF12804"/>
    </source>
</evidence>
<gene>
    <name evidence="2" type="ORF">ACFSOY_11880</name>
</gene>
<dbReference type="Pfam" id="PF12804">
    <property type="entry name" value="NTP_transf_3"/>
    <property type="match status" value="1"/>
</dbReference>
<keyword evidence="3" id="KW-1185">Reference proteome</keyword>
<dbReference type="InterPro" id="IPR029044">
    <property type="entry name" value="Nucleotide-diphossugar_trans"/>
</dbReference>
<dbReference type="Proteomes" id="UP001597343">
    <property type="component" value="Unassembled WGS sequence"/>
</dbReference>
<proteinExistence type="predicted"/>
<reference evidence="3" key="1">
    <citation type="journal article" date="2019" name="Int. J. Syst. Evol. Microbiol.">
        <title>The Global Catalogue of Microorganisms (GCM) 10K type strain sequencing project: providing services to taxonomists for standard genome sequencing and annotation.</title>
        <authorList>
            <consortium name="The Broad Institute Genomics Platform"/>
            <consortium name="The Broad Institute Genome Sequencing Center for Infectious Disease"/>
            <person name="Wu L."/>
            <person name="Ma J."/>
        </authorList>
    </citation>
    <scope>NUCLEOTIDE SEQUENCE [LARGE SCALE GENOMIC DNA]</scope>
    <source>
        <strain evidence="3">CGMCC 1.13574</strain>
    </source>
</reference>
<dbReference type="Gene3D" id="3.90.550.10">
    <property type="entry name" value="Spore Coat Polysaccharide Biosynthesis Protein SpsA, Chain A"/>
    <property type="match status" value="1"/>
</dbReference>
<sequence>MDVLVLAGGTSAELPVPEKAQINIGGRRMVDHVVAALQAVPAVRSVRVHRGREQSLVANLLDAVEAMIAEGSEYVLISACDIPFLTPEAVEDFLANCPPECDFCYPIVRREACERKFPGVRRTYVKLKEGTFTGGNLFLVRAEALPPLRERLTRIFHYRKRPLLLAREFGWGVTLSFAVSALLRTLSVQKLERELWRLTGIRAKAVITEHAEIGTDIDKLSDLRQLEQLVINTKEVI</sequence>
<organism evidence="2 3">
    <name type="scientific">Tumebacillus lipolyticus</name>
    <dbReference type="NCBI Taxonomy" id="1280370"/>
    <lineage>
        <taxon>Bacteria</taxon>
        <taxon>Bacillati</taxon>
        <taxon>Bacillota</taxon>
        <taxon>Bacilli</taxon>
        <taxon>Bacillales</taxon>
        <taxon>Alicyclobacillaceae</taxon>
        <taxon>Tumebacillus</taxon>
    </lineage>
</organism>
<keyword evidence="2" id="KW-0548">Nucleotidyltransferase</keyword>
<dbReference type="RefSeq" id="WP_386046929.1">
    <property type="nucleotide sequence ID" value="NZ_JBHUIO010000006.1"/>
</dbReference>
<comment type="caution">
    <text evidence="2">The sequence shown here is derived from an EMBL/GenBank/DDBJ whole genome shotgun (WGS) entry which is preliminary data.</text>
</comment>
<accession>A0ABW4ZY80</accession>
<dbReference type="InterPro" id="IPR025877">
    <property type="entry name" value="MobA-like_NTP_Trfase"/>
</dbReference>
<dbReference type="EMBL" id="JBHUIO010000006">
    <property type="protein sequence ID" value="MFD2170703.1"/>
    <property type="molecule type" value="Genomic_DNA"/>
</dbReference>
<dbReference type="SUPFAM" id="SSF53448">
    <property type="entry name" value="Nucleotide-diphospho-sugar transferases"/>
    <property type="match status" value="1"/>
</dbReference>